<dbReference type="FunFam" id="1.10.287.70:FF:000021">
    <property type="entry name" value="Voltage-dependent L-type calcium channel subunit alpha"/>
    <property type="match status" value="1"/>
</dbReference>
<feature type="transmembrane region" description="Helical" evidence="33">
    <location>
        <begin position="1051"/>
        <end position="1070"/>
    </location>
</feature>
<dbReference type="InterPro" id="IPR050599">
    <property type="entry name" value="VDCC_alpha-1_subunit"/>
</dbReference>
<reference evidence="35" key="1">
    <citation type="submission" date="2021-04" db="EMBL/GenBank/DDBJ databases">
        <authorList>
            <consortium name="Wellcome Sanger Institute Data Sharing"/>
        </authorList>
    </citation>
    <scope>NUCLEOTIDE SEQUENCE [LARGE SCALE GENOMIC DNA]</scope>
</reference>
<evidence type="ECO:0000256" key="14">
    <source>
        <dbReference type="ARBA" id="ARBA00022882"/>
    </source>
</evidence>
<dbReference type="Ensembl" id="ENSATET00000024408.2">
    <property type="protein sequence ID" value="ENSATEP00000024023.2"/>
    <property type="gene ID" value="ENSATEG00000015236.3"/>
</dbReference>
<feature type="domain" description="Voltage-dependent calcium channel alpha-1 subunit IQ" evidence="34">
    <location>
        <begin position="1558"/>
        <end position="1592"/>
    </location>
</feature>
<feature type="transmembrane region" description="Helical" evidence="33">
    <location>
        <begin position="1308"/>
        <end position="1326"/>
    </location>
</feature>
<dbReference type="GO" id="GO:0005516">
    <property type="term" value="F:calmodulin binding"/>
    <property type="evidence" value="ECO:0007669"/>
    <property type="project" value="UniProtKB-KW"/>
</dbReference>
<feature type="transmembrane region" description="Helical" evidence="33">
    <location>
        <begin position="1400"/>
        <end position="1424"/>
    </location>
</feature>
<evidence type="ECO:0000256" key="33">
    <source>
        <dbReference type="SAM" id="Phobius"/>
    </source>
</evidence>
<dbReference type="GO" id="GO:0098703">
    <property type="term" value="P:calcium ion import across plasma membrane"/>
    <property type="evidence" value="ECO:0007669"/>
    <property type="project" value="TreeGrafter"/>
</dbReference>
<keyword evidence="10 29" id="KW-0479">Metal-binding</keyword>
<dbReference type="FunFam" id="1.10.287.70:FF:000009">
    <property type="entry name" value="Voltage-dependent L-type calcium channel subunit alpha"/>
    <property type="match status" value="1"/>
</dbReference>
<dbReference type="PANTHER" id="PTHR45628">
    <property type="entry name" value="VOLTAGE-DEPENDENT CALCIUM CHANNEL TYPE A SUBUNIT ALPHA-1"/>
    <property type="match status" value="1"/>
</dbReference>
<evidence type="ECO:0000256" key="29">
    <source>
        <dbReference type="PIRSR" id="PIRSR602077-1"/>
    </source>
</evidence>
<keyword evidence="9 33" id="KW-0812">Transmembrane</keyword>
<dbReference type="GO" id="GO:0098839">
    <property type="term" value="C:postsynaptic density membrane"/>
    <property type="evidence" value="ECO:0007669"/>
    <property type="project" value="UniProtKB-SubCell"/>
</dbReference>
<keyword evidence="12 29" id="KW-0106">Calcium</keyword>
<dbReference type="PRINTS" id="PR01635">
    <property type="entry name" value="LVDCCALPHA1C"/>
</dbReference>
<evidence type="ECO:0000256" key="12">
    <source>
        <dbReference type="ARBA" id="ARBA00022837"/>
    </source>
</evidence>
<feature type="transmembrane region" description="Helical" evidence="33">
    <location>
        <begin position="967"/>
        <end position="996"/>
    </location>
</feature>
<evidence type="ECO:0000256" key="30">
    <source>
        <dbReference type="PIRSR" id="PIRSR602077-3"/>
    </source>
</evidence>
<dbReference type="FunFam" id="1.20.120.350:FF:000006">
    <property type="entry name" value="Voltage-dependent L-type calcium channel subunit alpha"/>
    <property type="match status" value="1"/>
</dbReference>
<dbReference type="FunFam" id="1.20.120.350:FF:000010">
    <property type="entry name" value="Voltage-dependent L-type calcium channel subunit alpha"/>
    <property type="match status" value="1"/>
</dbReference>
<evidence type="ECO:0000256" key="3">
    <source>
        <dbReference type="ARBA" id="ARBA00004484"/>
    </source>
</evidence>
<keyword evidence="20 30" id="KW-0325">Glycoprotein</keyword>
<feature type="binding site" evidence="29">
    <location>
        <position position="1065"/>
    </location>
    <ligand>
        <name>Ca(2+)</name>
        <dbReference type="ChEBI" id="CHEBI:29108"/>
    </ligand>
</feature>
<feature type="transmembrane region" description="Helical" evidence="33">
    <location>
        <begin position="1090"/>
        <end position="1119"/>
    </location>
</feature>
<dbReference type="GO" id="GO:0030425">
    <property type="term" value="C:dendrite"/>
    <property type="evidence" value="ECO:0007669"/>
    <property type="project" value="UniProtKB-SubCell"/>
</dbReference>
<feature type="transmembrane region" description="Helical" evidence="33">
    <location>
        <begin position="640"/>
        <end position="659"/>
    </location>
</feature>
<dbReference type="Pfam" id="PF16905">
    <property type="entry name" value="GPHH"/>
    <property type="match status" value="1"/>
</dbReference>
<feature type="compositionally biased region" description="Acidic residues" evidence="32">
    <location>
        <begin position="1991"/>
        <end position="2002"/>
    </location>
</feature>
<keyword evidence="14 31" id="KW-0851">Voltage-gated channel</keyword>
<feature type="binding site" evidence="29">
    <location>
        <position position="690"/>
    </location>
    <ligand>
        <name>Ca(2+)</name>
        <dbReference type="ChEBI" id="CHEBI:29108"/>
    </ligand>
</feature>
<keyword evidence="22" id="KW-0966">Cell projection</keyword>
<feature type="transmembrane region" description="Helical" evidence="33">
    <location>
        <begin position="548"/>
        <end position="571"/>
    </location>
</feature>
<dbReference type="PRINTS" id="PR01630">
    <property type="entry name" value="LVDCCALPHA1"/>
</dbReference>
<feature type="compositionally biased region" description="Acidic residues" evidence="32">
    <location>
        <begin position="2022"/>
        <end position="2034"/>
    </location>
</feature>
<keyword evidence="17" id="KW-0406">Ion transport</keyword>
<keyword evidence="4" id="KW-0813">Transport</keyword>
<feature type="transmembrane region" description="Helical" evidence="33">
    <location>
        <begin position="329"/>
        <end position="350"/>
    </location>
</feature>
<comment type="catalytic activity">
    <reaction evidence="27">
        <text>Ca(2+)(in) = Ca(2+)(out)</text>
        <dbReference type="Rhea" id="RHEA:29671"/>
        <dbReference type="ChEBI" id="CHEBI:29108"/>
    </reaction>
</comment>
<keyword evidence="15 33" id="KW-1133">Transmembrane helix</keyword>
<dbReference type="FunFam" id="1.10.238.10:FF:000063">
    <property type="entry name" value="Voltage-dependent N-type calcium channel subunit alpha"/>
    <property type="match status" value="1"/>
</dbReference>
<evidence type="ECO:0000313" key="36">
    <source>
        <dbReference type="Proteomes" id="UP000265040"/>
    </source>
</evidence>
<feature type="transmembrane region" description="Helical" evidence="33">
    <location>
        <begin position="362"/>
        <end position="384"/>
    </location>
</feature>
<evidence type="ECO:0000256" key="16">
    <source>
        <dbReference type="ARBA" id="ARBA00023018"/>
    </source>
</evidence>
<dbReference type="Gene3D" id="1.20.120.350">
    <property type="entry name" value="Voltage-gated potassium channels. Chain C"/>
    <property type="match status" value="4"/>
</dbReference>
<evidence type="ECO:0000256" key="31">
    <source>
        <dbReference type="RuleBase" id="RU003808"/>
    </source>
</evidence>
<feature type="transmembrane region" description="Helical" evidence="33">
    <location>
        <begin position="710"/>
        <end position="737"/>
    </location>
</feature>
<dbReference type="Pfam" id="PF00520">
    <property type="entry name" value="Ion_trans"/>
    <property type="match status" value="4"/>
</dbReference>
<dbReference type="GO" id="GO:0007154">
    <property type="term" value="P:cell communication"/>
    <property type="evidence" value="ECO:0007669"/>
    <property type="project" value="UniProtKB-ARBA"/>
</dbReference>
<dbReference type="Proteomes" id="UP000265040">
    <property type="component" value="Chromosome 23"/>
</dbReference>
<dbReference type="InterPro" id="IPR031649">
    <property type="entry name" value="GPHH_dom"/>
</dbReference>
<feature type="transmembrane region" description="Helical" evidence="33">
    <location>
        <begin position="255"/>
        <end position="277"/>
    </location>
</feature>
<keyword evidence="18 33" id="KW-0472">Membrane</keyword>
<dbReference type="InterPro" id="IPR002077">
    <property type="entry name" value="VDCCAlpha1"/>
</dbReference>
<reference evidence="35" key="2">
    <citation type="submission" date="2025-08" db="UniProtKB">
        <authorList>
            <consortium name="Ensembl"/>
        </authorList>
    </citation>
    <scope>IDENTIFICATION</scope>
</reference>
<evidence type="ECO:0000256" key="15">
    <source>
        <dbReference type="ARBA" id="ARBA00022989"/>
    </source>
</evidence>
<feature type="region of interest" description="Disordered" evidence="32">
    <location>
        <begin position="749"/>
        <end position="811"/>
    </location>
</feature>
<dbReference type="Gene3D" id="6.10.250.2500">
    <property type="match status" value="1"/>
</dbReference>
<dbReference type="InterPro" id="IPR005451">
    <property type="entry name" value="VDCC_L_a1csu"/>
</dbReference>
<dbReference type="PRINTS" id="PR00167">
    <property type="entry name" value="CACHANNEL"/>
</dbReference>
<dbReference type="Gene3D" id="1.10.287.70">
    <property type="match status" value="4"/>
</dbReference>
<reference evidence="35" key="3">
    <citation type="submission" date="2025-09" db="UniProtKB">
        <authorList>
            <consortium name="Ensembl"/>
        </authorList>
    </citation>
    <scope>IDENTIFICATION</scope>
</reference>
<keyword evidence="6" id="KW-0597">Phosphoprotein</keyword>
<comment type="function">
    <text evidence="31">Voltage-sensitive calcium channels (VSCC) mediate the entry of calcium ions into excitable cells and are also involved in a variety of calcium-dependent processes, including muscle contraction, hormone or neurotransmitter release, gene expression, cell motility, cell division and cell death.</text>
</comment>
<dbReference type="PANTHER" id="PTHR45628:SF10">
    <property type="entry name" value="VOLTAGE-DEPENDENT L-TYPE CALCIUM CHANNEL SUBUNIT ALPHA-1C"/>
    <property type="match status" value="1"/>
</dbReference>
<feature type="compositionally biased region" description="Gly residues" evidence="32">
    <location>
        <begin position="48"/>
        <end position="58"/>
    </location>
</feature>
<feature type="region of interest" description="Disordered" evidence="32">
    <location>
        <begin position="1668"/>
        <end position="1705"/>
    </location>
</feature>
<evidence type="ECO:0000256" key="2">
    <source>
        <dbReference type="ARBA" id="ARBA00004415"/>
    </source>
</evidence>
<feature type="glycosylation site" description="N-linked (GlcNAc...) asparagine" evidence="30">
    <location>
        <position position="308"/>
    </location>
</feature>
<evidence type="ECO:0000256" key="18">
    <source>
        <dbReference type="ARBA" id="ARBA00023136"/>
    </source>
</evidence>
<feature type="transmembrane region" description="Helical" evidence="33">
    <location>
        <begin position="1233"/>
        <end position="1250"/>
    </location>
</feature>
<dbReference type="SUPFAM" id="SSF81324">
    <property type="entry name" value="Voltage-gated potassium channels"/>
    <property type="match status" value="4"/>
</dbReference>
<feature type="transmembrane region" description="Helical" evidence="33">
    <location>
        <begin position="152"/>
        <end position="171"/>
    </location>
</feature>
<evidence type="ECO:0000256" key="8">
    <source>
        <dbReference type="ARBA" id="ARBA00022673"/>
    </source>
</evidence>
<dbReference type="SMART" id="SM01062">
    <property type="entry name" value="Ca_chan_IQ"/>
    <property type="match status" value="1"/>
</dbReference>
<dbReference type="GO" id="GO:0023052">
    <property type="term" value="P:signaling"/>
    <property type="evidence" value="ECO:0007669"/>
    <property type="project" value="UniProtKB-ARBA"/>
</dbReference>
<dbReference type="InterPro" id="IPR005446">
    <property type="entry name" value="VDCC_L_a1su"/>
</dbReference>
<name>A0A3Q1J1S0_ANATE</name>
<evidence type="ECO:0000313" key="35">
    <source>
        <dbReference type="Ensembl" id="ENSATEP00000024023.2"/>
    </source>
</evidence>
<dbReference type="InterPro" id="IPR005821">
    <property type="entry name" value="Ion_trans_dom"/>
</dbReference>
<organism evidence="35 36">
    <name type="scientific">Anabas testudineus</name>
    <name type="common">Climbing perch</name>
    <name type="synonym">Anthias testudineus</name>
    <dbReference type="NCBI Taxonomy" id="64144"/>
    <lineage>
        <taxon>Eukaryota</taxon>
        <taxon>Metazoa</taxon>
        <taxon>Chordata</taxon>
        <taxon>Craniata</taxon>
        <taxon>Vertebrata</taxon>
        <taxon>Euteleostomi</taxon>
        <taxon>Actinopterygii</taxon>
        <taxon>Neopterygii</taxon>
        <taxon>Teleostei</taxon>
        <taxon>Neoteleostei</taxon>
        <taxon>Acanthomorphata</taxon>
        <taxon>Anabantaria</taxon>
        <taxon>Anabantiformes</taxon>
        <taxon>Anabantoidei</taxon>
        <taxon>Anabantidae</taxon>
        <taxon>Anabas</taxon>
    </lineage>
</organism>
<evidence type="ECO:0000256" key="19">
    <source>
        <dbReference type="ARBA" id="ARBA00023157"/>
    </source>
</evidence>
<evidence type="ECO:0000256" key="25">
    <source>
        <dbReference type="ARBA" id="ARBA00024028"/>
    </source>
</evidence>
<keyword evidence="5" id="KW-1003">Cell membrane</keyword>
<dbReference type="InterPro" id="IPR014873">
    <property type="entry name" value="VDCC_a1su_IQ"/>
</dbReference>
<evidence type="ECO:0000256" key="1">
    <source>
        <dbReference type="ARBA" id="ARBA00004279"/>
    </source>
</evidence>
<feature type="binding site" evidence="29">
    <location>
        <position position="343"/>
    </location>
    <ligand>
        <name>Ca(2+)</name>
        <dbReference type="ChEBI" id="CHEBI:29108"/>
    </ligand>
</feature>
<feature type="transmembrane region" description="Helical" evidence="33">
    <location>
        <begin position="889"/>
        <end position="909"/>
    </location>
</feature>
<feature type="region of interest" description="Disordered" evidence="32">
    <location>
        <begin position="1949"/>
        <end position="2034"/>
    </location>
</feature>
<gene>
    <name evidence="35" type="primary">CACNA1C</name>
</gene>
<feature type="compositionally biased region" description="Low complexity" evidence="32">
    <location>
        <begin position="1695"/>
        <end position="1705"/>
    </location>
</feature>
<feature type="compositionally biased region" description="Basic residues" evidence="32">
    <location>
        <begin position="66"/>
        <end position="78"/>
    </location>
</feature>
<dbReference type="GO" id="GO:0043204">
    <property type="term" value="C:perikaryon"/>
    <property type="evidence" value="ECO:0007669"/>
    <property type="project" value="UniProtKB-SubCell"/>
</dbReference>
<dbReference type="GeneTree" id="ENSGT00940000156127"/>
<dbReference type="GO" id="GO:0042391">
    <property type="term" value="P:regulation of membrane potential"/>
    <property type="evidence" value="ECO:0007669"/>
    <property type="project" value="UniProtKB-ARBA"/>
</dbReference>
<evidence type="ECO:0000256" key="5">
    <source>
        <dbReference type="ARBA" id="ARBA00022475"/>
    </source>
</evidence>
<dbReference type="FunFam" id="1.20.120.350:FF:000020">
    <property type="entry name" value="Voltage-dependent L-type calcium channel subunit alpha"/>
    <property type="match status" value="1"/>
</dbReference>
<evidence type="ECO:0000256" key="22">
    <source>
        <dbReference type="ARBA" id="ARBA00023273"/>
    </source>
</evidence>
<keyword evidence="8 31" id="KW-0107">Calcium channel</keyword>
<feature type="transmembrane region" description="Helical" evidence="33">
    <location>
        <begin position="511"/>
        <end position="528"/>
    </location>
</feature>
<evidence type="ECO:0000256" key="11">
    <source>
        <dbReference type="ARBA" id="ARBA00022737"/>
    </source>
</evidence>
<feature type="transmembrane region" description="Helical" evidence="33">
    <location>
        <begin position="1739"/>
        <end position="1758"/>
    </location>
</feature>
<accession>A0A3Q1J1S0</accession>
<evidence type="ECO:0000256" key="27">
    <source>
        <dbReference type="ARBA" id="ARBA00036634"/>
    </source>
</evidence>
<feature type="transmembrane region" description="Helical" evidence="33">
    <location>
        <begin position="1170"/>
        <end position="1191"/>
    </location>
</feature>
<evidence type="ECO:0000256" key="6">
    <source>
        <dbReference type="ARBA" id="ARBA00022553"/>
    </source>
</evidence>
<feature type="region of interest" description="Disordered" evidence="32">
    <location>
        <begin position="48"/>
        <end position="84"/>
    </location>
</feature>
<evidence type="ECO:0000256" key="26">
    <source>
        <dbReference type="ARBA" id="ARBA00034112"/>
    </source>
</evidence>
<evidence type="ECO:0000256" key="28">
    <source>
        <dbReference type="ARBA" id="ARBA00045450"/>
    </source>
</evidence>
<feature type="compositionally biased region" description="Acidic residues" evidence="32">
    <location>
        <begin position="793"/>
        <end position="802"/>
    </location>
</feature>
<evidence type="ECO:0000256" key="20">
    <source>
        <dbReference type="ARBA" id="ARBA00023180"/>
    </source>
</evidence>
<evidence type="ECO:0000256" key="17">
    <source>
        <dbReference type="ARBA" id="ARBA00023065"/>
    </source>
</evidence>
<feature type="transmembrane region" description="Helical" evidence="33">
    <location>
        <begin position="115"/>
        <end position="132"/>
    </location>
</feature>
<dbReference type="Gene3D" id="6.10.250.2180">
    <property type="match status" value="1"/>
</dbReference>
<protein>
    <recommendedName>
        <fullName evidence="31">Voltage-dependent L-type calcium channel subunit alpha</fullName>
    </recommendedName>
</protein>
<comment type="subcellular location">
    <subcellularLocation>
        <location evidence="24">Cell membrane</location>
        <location evidence="24">Sarcolemma</location>
        <location evidence="24">T-tubule</location>
    </subcellularLocation>
    <subcellularLocation>
        <location evidence="2">Cell membrane</location>
        <location evidence="2">Sarcolemma</location>
        <topology evidence="2">Multi-pass membrane protein</topology>
    </subcellularLocation>
    <subcellularLocation>
        <location evidence="1">Cell projection</location>
        <location evidence="1">Dendrite</location>
    </subcellularLocation>
    <subcellularLocation>
        <location evidence="31">Membrane</location>
        <topology evidence="31">Multi-pass membrane protein</topology>
    </subcellularLocation>
    <subcellularLocation>
        <location evidence="3">Perikaryon</location>
    </subcellularLocation>
    <subcellularLocation>
        <location evidence="26">Postsynaptic density membrane</location>
    </subcellularLocation>
</comment>
<keyword evidence="23" id="KW-0407">Ion channel</keyword>
<keyword evidence="19" id="KW-1015">Disulfide bond</keyword>
<keyword evidence="13" id="KW-0112">Calmodulin-binding</keyword>
<dbReference type="GO" id="GO:0005891">
    <property type="term" value="C:voltage-gated calcium channel complex"/>
    <property type="evidence" value="ECO:0007669"/>
    <property type="project" value="InterPro"/>
</dbReference>
<evidence type="ECO:0000256" key="24">
    <source>
        <dbReference type="ARBA" id="ARBA00024012"/>
    </source>
</evidence>
<evidence type="ECO:0000256" key="13">
    <source>
        <dbReference type="ARBA" id="ARBA00022860"/>
    </source>
</evidence>
<proteinExistence type="inferred from homology"/>
<evidence type="ECO:0000256" key="23">
    <source>
        <dbReference type="ARBA" id="ARBA00023303"/>
    </source>
</evidence>
<dbReference type="InterPro" id="IPR027359">
    <property type="entry name" value="Volt_channel_dom_sf"/>
</dbReference>
<feature type="transmembrane region" description="Helical" evidence="33">
    <location>
        <begin position="1203"/>
        <end position="1221"/>
    </location>
</feature>
<evidence type="ECO:0000256" key="9">
    <source>
        <dbReference type="ARBA" id="ARBA00022692"/>
    </source>
</evidence>
<dbReference type="Pfam" id="PF08763">
    <property type="entry name" value="Ca_chan_IQ"/>
    <property type="match status" value="1"/>
</dbReference>
<evidence type="ECO:0000256" key="10">
    <source>
        <dbReference type="ARBA" id="ARBA00022723"/>
    </source>
</evidence>
<sequence length="2034" mass="228987">TQIEWTLFDRWECISHQSIPQGAPSVWQAAIDAARQAKMMGNAASGGGAGLGSGGGGPISTASSTQRKRQHYSSKPKKQTTTTATRPPRALLCLTLKNPIRRACISIVEWKPFEIIILMTIFANCVALAVYIPFPEDDSNATNSNLERVEYLFLIIFTVEAFLKVIAYGLLFHPNAYLRNGWNLLDFIIVVVGLFSAILEQATKGDGGAPIGGKAAGFDVKALRAFRVLRPLRLVSGVPSLQVVLNSIIKAMVPLLHIALLVLFVIIIYAIIGLELFMGKMHKTCTIAEEKPAPCAPDVAYGRHCTHNGTECRMGWEGPNDGITNFDNFAFAMLTVFQCITMEGWTDVLYWMQDAMGYELPWVYFVSLVIFGSFFVLNLVLGVLSGEFSKEREKAKARGDFQKLREKQQLEEDLKGYLDWITQAEDIDPENEEEGMDDDKPRNREYCVCAHVFKNTLVQFMPASENESVNTDNAPGGDVEGETCCTRLARYSRRWNRLCRRKCRAAVKSQVFYWLVIFLVFLNTLTIASEHHQQPQWLTDVQDIANKVLLALFTGEMLLKMYSLGLQAYFVSLFNRFDSFVVCGGILETILVETKIMSPLGISVLRCVRLLRIFKITRYWNSLSNLVASLLNSVRSIASLLLLLFLFIIIFSLLGMQLFGGKFNFDETRRSTFDNFPQSLLTVFQILTGEDWNSVMYDGIMAYGGPSFPGMLVCIYFIILFICGNYILLNVFLAIAVDNLADAESLTSAQKEEEEEKERKKLKSNSPPLQINMDDFCGDESEEKNPYPANDYIGDDDEDEPEMPVGPRPRPLSDIQLKEKAVPMPEARAFFIFSHTNKFRVLCHKIVNHNIFTNLILFFILLSSISLAAEDPVKNDSFRNQILGYADHVFTGLFTIEIILKMTAYGAFLHKGSFCRNYFNILDLVVVSVSLISSGIQSSAINVVKILRVLRVLRPLRAINRAKGLKHVVQCVFVAIRTIGNIVIVTTLLQFMFACIGVQLFKGKFFFCTDNSKQTEAECRGSYIMYKDGDVGKPERALRVWKNSDFNFDNVLQGMMALFAVSTFEGWPGLLYRAIDSHAEDVGPIYNYRVVISIFFIIYIIIIAFFMMNIFVGFVIVTFQEQGEQEYKNCELDKNQRQCVEYALKARPLRRYIPKNPYQYKVWYVVNSTYFEYLMFTLILLNTICLAMQHHGQTKNFTDAMNILNMLFTGLFTVEMILKLIAFKPRGYFSDPWNVFDFLIVIGSIIDVILSEINVSTMPTVTLLNSEENARISITFFRLFRVMRLVKLLSRGEGIRTLLWTFIKSFQALPYVALLIVMLFFIYAVIGMQMFGKIALQDDTQINRNNNFQTFPQAVLLLFRCATGEAWQDIMLACSPNRPCEKGSTNENSTSNEDCGSQFAIIYFVSFYMLCAFLIINLFVAVIMDNFDYLTRDWSILGPHHLDEFKRIWAEYDPEAKGRIKHLDVVTLLRRIQPPLGFGKLCPHRVACKRLVSMNMPLNSDGTVMFNATLFALVRTALRIKTEGNLEQANEELRAIVKKIWKRTSMKLLDQVVPPAGDDEVTVGKFYATFLIQEYFRKFKKRKEQGLVAKVPPKTALSLQAGLRTLHDIGPEIRRAISGDLTVEEELDKERERWSRTGGLFGNHVNYYNQSDGRTSFPQSFTTQRPLHISQKGSPCEGESPSHEKLMDSTTFTPSSYSSSGSNANINNANNTGMAGVSTQGISRFPSPSIIKSKSKYKITNIYMFVCCALHIVVLASGRRSSFHLECLRRQSRPDVSQKTVVPLHLVHHQALAVAGLSPLLRRSHSPTLFSRLCSTPPASPTGKLHPLKVCFCLTLHYLSSFFPLILNICSPIPFLHFSNFPSLSYHSSFSLLFTKVLISEGLGHFAQDSSFIEATKAELADACDMTIEEMEHAANNILNGNSTATSSTSQHSPNGNLLSIHTAAAATHRDRAASLSPSEGEEEAGGSRGSVHGPSSVEERQELLAGGIGQEEDEEEIEEREEEHHRSSVVIGGARQRDSGLLEDEDMECVTSL</sequence>
<keyword evidence="21" id="KW-0628">Postsynaptic cell membrane</keyword>
<keyword evidence="7 31" id="KW-0109">Calcium transport</keyword>
<evidence type="ECO:0000256" key="21">
    <source>
        <dbReference type="ARBA" id="ARBA00023257"/>
    </source>
</evidence>
<comment type="function">
    <text evidence="28">Pore-forming, alpha-1C subunit of the voltage-gated calcium channel that gives rise to L-type calcium currents. Mediates influx of calcium ions into the cytoplasm, and thereby triggers calcium release from the sarcoplasm. Plays an important role in excitation-contraction coupling in the heart. Required for normal heart development and normal regulation of heart rhythm. Required for normal contraction of smooth muscle cells in blood vessels and in the intestine. Essential for normal blood pressure regulation via its role in the contraction of arterial smooth muscle cells. Long-lasting (L-type) calcium channels belong to the 'high-voltage activated' (HVA) group.</text>
</comment>
<evidence type="ECO:0000256" key="32">
    <source>
        <dbReference type="SAM" id="MobiDB-lite"/>
    </source>
</evidence>
<evidence type="ECO:0000256" key="7">
    <source>
        <dbReference type="ARBA" id="ARBA00022568"/>
    </source>
</evidence>
<evidence type="ECO:0000259" key="34">
    <source>
        <dbReference type="SMART" id="SM01062"/>
    </source>
</evidence>
<evidence type="ECO:0000256" key="4">
    <source>
        <dbReference type="ARBA" id="ARBA00022448"/>
    </source>
</evidence>
<feature type="transmembrane region" description="Helical" evidence="33">
    <location>
        <begin position="851"/>
        <end position="869"/>
    </location>
</feature>
<dbReference type="GO" id="GO:0046872">
    <property type="term" value="F:metal ion binding"/>
    <property type="evidence" value="ECO:0007669"/>
    <property type="project" value="UniProtKB-KW"/>
</dbReference>
<comment type="similarity">
    <text evidence="25">Belongs to the calcium channel alpha-1 subunit (TC 1.A.1.11) family. CACNA1C subfamily.</text>
</comment>
<keyword evidence="16" id="KW-0770">Synapse</keyword>
<keyword evidence="11" id="KW-0677">Repeat</keyword>
<dbReference type="GO" id="GO:0008331">
    <property type="term" value="F:high voltage-gated calcium channel activity"/>
    <property type="evidence" value="ECO:0007669"/>
    <property type="project" value="TreeGrafter"/>
</dbReference>
<keyword evidence="36" id="KW-1185">Reference proteome</keyword>
<dbReference type="GO" id="GO:0030315">
    <property type="term" value="C:T-tubule"/>
    <property type="evidence" value="ECO:0007669"/>
    <property type="project" value="UniProtKB-SubCell"/>
</dbReference>
<feature type="transmembrane region" description="Helical" evidence="33">
    <location>
        <begin position="183"/>
        <end position="199"/>
    </location>
</feature>
<dbReference type="FunFam" id="1.20.120.350:FF:000001">
    <property type="entry name" value="Voltage-dependent L-type calcium channel subunit alpha"/>
    <property type="match status" value="1"/>
</dbReference>